<evidence type="ECO:0000313" key="1">
    <source>
        <dbReference type="EMBL" id="RHZ54560.1"/>
    </source>
</evidence>
<reference evidence="1 2" key="1">
    <citation type="submission" date="2018-08" db="EMBL/GenBank/DDBJ databases">
        <title>Genome and evolution of the arbuscular mycorrhizal fungus Diversispora epigaea (formerly Glomus versiforme) and its bacterial endosymbionts.</title>
        <authorList>
            <person name="Sun X."/>
            <person name="Fei Z."/>
            <person name="Harrison M."/>
        </authorList>
    </citation>
    <scope>NUCLEOTIDE SEQUENCE [LARGE SCALE GENOMIC DNA]</scope>
    <source>
        <strain evidence="1 2">IT104</strain>
    </source>
</reference>
<accession>A0A397H2E3</accession>
<protein>
    <submittedName>
        <fullName evidence="1">Uncharacterized protein</fullName>
    </submittedName>
</protein>
<dbReference type="Proteomes" id="UP000266861">
    <property type="component" value="Unassembled WGS sequence"/>
</dbReference>
<proteinExistence type="predicted"/>
<comment type="caution">
    <text evidence="1">The sequence shown here is derived from an EMBL/GenBank/DDBJ whole genome shotgun (WGS) entry which is preliminary data.</text>
</comment>
<gene>
    <name evidence="1" type="ORF">Glove_426g35</name>
</gene>
<name>A0A397H2E3_9GLOM</name>
<dbReference type="EMBL" id="PQFF01000377">
    <property type="protein sequence ID" value="RHZ54560.1"/>
    <property type="molecule type" value="Genomic_DNA"/>
</dbReference>
<sequence length="73" mass="8310">MEMLYALAQENITINKSPTLPPIPTPTPIPTPISTTLDADIRELKRDMLALKNDHARIENDLEWRSEVRSRGL</sequence>
<keyword evidence="2" id="KW-1185">Reference proteome</keyword>
<dbReference type="OrthoDB" id="2436865at2759"/>
<evidence type="ECO:0000313" key="2">
    <source>
        <dbReference type="Proteomes" id="UP000266861"/>
    </source>
</evidence>
<organism evidence="1 2">
    <name type="scientific">Diversispora epigaea</name>
    <dbReference type="NCBI Taxonomy" id="1348612"/>
    <lineage>
        <taxon>Eukaryota</taxon>
        <taxon>Fungi</taxon>
        <taxon>Fungi incertae sedis</taxon>
        <taxon>Mucoromycota</taxon>
        <taxon>Glomeromycotina</taxon>
        <taxon>Glomeromycetes</taxon>
        <taxon>Diversisporales</taxon>
        <taxon>Diversisporaceae</taxon>
        <taxon>Diversispora</taxon>
    </lineage>
</organism>
<dbReference type="AlphaFoldDB" id="A0A397H2E3"/>